<evidence type="ECO:0000313" key="8">
    <source>
        <dbReference type="EnsemblPlants" id="AUR62035848-RA:cds"/>
    </source>
</evidence>
<keyword evidence="7" id="KW-0443">Lipid metabolism</keyword>
<dbReference type="PANTHER" id="PTHR45650:SF91">
    <property type="match status" value="1"/>
</dbReference>
<dbReference type="PANTHER" id="PTHR45650">
    <property type="entry name" value="GDSL-LIKE LIPASE/ACYLHYDROLASE-RELATED"/>
    <property type="match status" value="1"/>
</dbReference>
<evidence type="ECO:0000256" key="2">
    <source>
        <dbReference type="ARBA" id="ARBA00008668"/>
    </source>
</evidence>
<dbReference type="Gene3D" id="3.40.50.1110">
    <property type="entry name" value="SGNH hydrolase"/>
    <property type="match status" value="1"/>
</dbReference>
<dbReference type="AlphaFoldDB" id="A0A803MVC1"/>
<dbReference type="GO" id="GO:0005576">
    <property type="term" value="C:extracellular region"/>
    <property type="evidence" value="ECO:0007669"/>
    <property type="project" value="UniProtKB-SubCell"/>
</dbReference>
<evidence type="ECO:0000256" key="7">
    <source>
        <dbReference type="ARBA" id="ARBA00023098"/>
    </source>
</evidence>
<keyword evidence="9" id="KW-1185">Reference proteome</keyword>
<keyword evidence="5" id="KW-0378">Hydrolase</keyword>
<keyword evidence="4" id="KW-0732">Signal</keyword>
<accession>A0A803MVC1</accession>
<keyword evidence="6" id="KW-0442">Lipid degradation</keyword>
<dbReference type="InterPro" id="IPR001087">
    <property type="entry name" value="GDSL"/>
</dbReference>
<name>A0A803MVC1_CHEQI</name>
<comment type="subcellular location">
    <subcellularLocation>
        <location evidence="1">Secreted</location>
    </subcellularLocation>
</comment>
<comment type="similarity">
    <text evidence="2">Belongs to the 'GDSL' lipolytic enzyme family.</text>
</comment>
<organism evidence="8 9">
    <name type="scientific">Chenopodium quinoa</name>
    <name type="common">Quinoa</name>
    <dbReference type="NCBI Taxonomy" id="63459"/>
    <lineage>
        <taxon>Eukaryota</taxon>
        <taxon>Viridiplantae</taxon>
        <taxon>Streptophyta</taxon>
        <taxon>Embryophyta</taxon>
        <taxon>Tracheophyta</taxon>
        <taxon>Spermatophyta</taxon>
        <taxon>Magnoliopsida</taxon>
        <taxon>eudicotyledons</taxon>
        <taxon>Gunneridae</taxon>
        <taxon>Pentapetalae</taxon>
        <taxon>Caryophyllales</taxon>
        <taxon>Chenopodiaceae</taxon>
        <taxon>Chenopodioideae</taxon>
        <taxon>Atripliceae</taxon>
        <taxon>Chenopodium</taxon>
    </lineage>
</organism>
<dbReference type="Proteomes" id="UP000596660">
    <property type="component" value="Unplaced"/>
</dbReference>
<evidence type="ECO:0000256" key="5">
    <source>
        <dbReference type="ARBA" id="ARBA00022801"/>
    </source>
</evidence>
<dbReference type="InterPro" id="IPR051238">
    <property type="entry name" value="GDSL_esterase/lipase"/>
</dbReference>
<keyword evidence="3" id="KW-0964">Secreted</keyword>
<evidence type="ECO:0000256" key="4">
    <source>
        <dbReference type="ARBA" id="ARBA00022729"/>
    </source>
</evidence>
<evidence type="ECO:0000256" key="1">
    <source>
        <dbReference type="ARBA" id="ARBA00004613"/>
    </source>
</evidence>
<dbReference type="GO" id="GO:0016042">
    <property type="term" value="P:lipid catabolic process"/>
    <property type="evidence" value="ECO:0007669"/>
    <property type="project" value="UniProtKB-KW"/>
</dbReference>
<gene>
    <name evidence="8" type="primary">LOC110728883</name>
</gene>
<reference evidence="8" key="2">
    <citation type="submission" date="2021-03" db="UniProtKB">
        <authorList>
            <consortium name="EnsemblPlants"/>
        </authorList>
    </citation>
    <scope>IDENTIFICATION</scope>
</reference>
<reference evidence="8" key="1">
    <citation type="journal article" date="2017" name="Nature">
        <title>The genome of Chenopodium quinoa.</title>
        <authorList>
            <person name="Jarvis D.E."/>
            <person name="Ho Y.S."/>
            <person name="Lightfoot D.J."/>
            <person name="Schmoeckel S.M."/>
            <person name="Li B."/>
            <person name="Borm T.J.A."/>
            <person name="Ohyanagi H."/>
            <person name="Mineta K."/>
            <person name="Michell C.T."/>
            <person name="Saber N."/>
            <person name="Kharbatia N.M."/>
            <person name="Rupper R.R."/>
            <person name="Sharp A.R."/>
            <person name="Dally N."/>
            <person name="Boughton B.A."/>
            <person name="Woo Y.H."/>
            <person name="Gao G."/>
            <person name="Schijlen E.G.W.M."/>
            <person name="Guo X."/>
            <person name="Momin A.A."/>
            <person name="Negrao S."/>
            <person name="Al-Babili S."/>
            <person name="Gehring C."/>
            <person name="Roessner U."/>
            <person name="Jung C."/>
            <person name="Murphy K."/>
            <person name="Arold S.T."/>
            <person name="Gojobori T."/>
            <person name="van der Linden C.G."/>
            <person name="van Loo E.N."/>
            <person name="Jellen E.N."/>
            <person name="Maughan P.J."/>
            <person name="Tester M."/>
        </authorList>
    </citation>
    <scope>NUCLEOTIDE SEQUENCE [LARGE SCALE GENOMIC DNA]</scope>
    <source>
        <strain evidence="8">cv. PI 614886</strain>
    </source>
</reference>
<evidence type="ECO:0000256" key="6">
    <source>
        <dbReference type="ARBA" id="ARBA00022963"/>
    </source>
</evidence>
<dbReference type="Pfam" id="PF00657">
    <property type="entry name" value="Lipase_GDSL"/>
    <property type="match status" value="1"/>
</dbReference>
<dbReference type="Gramene" id="AUR62035848-RA">
    <property type="protein sequence ID" value="AUR62035848-RA:cds"/>
    <property type="gene ID" value="AUR62035848"/>
</dbReference>
<protein>
    <submittedName>
        <fullName evidence="8">Uncharacterized protein</fullName>
    </submittedName>
</protein>
<dbReference type="EnsemblPlants" id="AUR62035848-RA">
    <property type="protein sequence ID" value="AUR62035848-RA:cds"/>
    <property type="gene ID" value="AUR62035848"/>
</dbReference>
<proteinExistence type="inferred from homology"/>
<evidence type="ECO:0000256" key="3">
    <source>
        <dbReference type="ARBA" id="ARBA00022525"/>
    </source>
</evidence>
<sequence>MVRGPVSNNLNKCLYIVNIGSNVYINNYFSPQFYPSKRLFTPDEYANRLIARYRLQLRTLNNTGARMVAVFGIGQLGCVPAQMIMNNTTQCVDEVNQAANIFNTKLELLVDNFNARLPGAKFTLINFFAFQALNPLPADINTSSPCCTLNIVFECEPHSTPCANRDLYVYFDGVHPSDVMNGMVAEAAYNTSDRRIARPMNINQLTNNSEGPSNILM</sequence>
<evidence type="ECO:0000313" key="9">
    <source>
        <dbReference type="Proteomes" id="UP000596660"/>
    </source>
</evidence>
<dbReference type="InterPro" id="IPR036514">
    <property type="entry name" value="SGNH_hydro_sf"/>
</dbReference>
<dbReference type="GO" id="GO:0016788">
    <property type="term" value="F:hydrolase activity, acting on ester bonds"/>
    <property type="evidence" value="ECO:0007669"/>
    <property type="project" value="InterPro"/>
</dbReference>